<sequence>FSSPGCPGELQAKLEVVAAAVGKVGLGVAIACFIALLVKWCVENKGFPIKQINNNGPVQVLMPHPLGAASGVSC</sequence>
<evidence type="ECO:0000313" key="2">
    <source>
        <dbReference type="EMBL" id="GFH16627.1"/>
    </source>
</evidence>
<dbReference type="AlphaFoldDB" id="A0A699Z247"/>
<name>A0A699Z247_HAELA</name>
<proteinExistence type="predicted"/>
<reference evidence="2 3" key="1">
    <citation type="submission" date="2020-02" db="EMBL/GenBank/DDBJ databases">
        <title>Draft genome sequence of Haematococcus lacustris strain NIES-144.</title>
        <authorList>
            <person name="Morimoto D."/>
            <person name="Nakagawa S."/>
            <person name="Yoshida T."/>
            <person name="Sawayama S."/>
        </authorList>
    </citation>
    <scope>NUCLEOTIDE SEQUENCE [LARGE SCALE GENOMIC DNA]</scope>
    <source>
        <strain evidence="2 3">NIES-144</strain>
    </source>
</reference>
<feature type="transmembrane region" description="Helical" evidence="1">
    <location>
        <begin position="20"/>
        <end position="42"/>
    </location>
</feature>
<dbReference type="Proteomes" id="UP000485058">
    <property type="component" value="Unassembled WGS sequence"/>
</dbReference>
<keyword evidence="1" id="KW-0812">Transmembrane</keyword>
<keyword evidence="3" id="KW-1185">Reference proteome</keyword>
<keyword evidence="1" id="KW-0472">Membrane</keyword>
<evidence type="ECO:0000313" key="3">
    <source>
        <dbReference type="Proteomes" id="UP000485058"/>
    </source>
</evidence>
<comment type="caution">
    <text evidence="2">The sequence shown here is derived from an EMBL/GenBank/DDBJ whole genome shotgun (WGS) entry which is preliminary data.</text>
</comment>
<protein>
    <submittedName>
        <fullName evidence="2">Calcium-transporting ATPase</fullName>
    </submittedName>
</protein>
<evidence type="ECO:0000256" key="1">
    <source>
        <dbReference type="SAM" id="Phobius"/>
    </source>
</evidence>
<accession>A0A699Z247</accession>
<dbReference type="EMBL" id="BLLF01001026">
    <property type="protein sequence ID" value="GFH16627.1"/>
    <property type="molecule type" value="Genomic_DNA"/>
</dbReference>
<keyword evidence="1" id="KW-1133">Transmembrane helix</keyword>
<organism evidence="2 3">
    <name type="scientific">Haematococcus lacustris</name>
    <name type="common">Green alga</name>
    <name type="synonym">Haematococcus pluvialis</name>
    <dbReference type="NCBI Taxonomy" id="44745"/>
    <lineage>
        <taxon>Eukaryota</taxon>
        <taxon>Viridiplantae</taxon>
        <taxon>Chlorophyta</taxon>
        <taxon>core chlorophytes</taxon>
        <taxon>Chlorophyceae</taxon>
        <taxon>CS clade</taxon>
        <taxon>Chlamydomonadales</taxon>
        <taxon>Haematococcaceae</taxon>
        <taxon>Haematococcus</taxon>
    </lineage>
</organism>
<gene>
    <name evidence="2" type="ORF">HaLaN_13084</name>
</gene>
<feature type="non-terminal residue" evidence="2">
    <location>
        <position position="1"/>
    </location>
</feature>